<feature type="region of interest" description="Disordered" evidence="2">
    <location>
        <begin position="388"/>
        <end position="422"/>
    </location>
</feature>
<feature type="coiled-coil region" evidence="1">
    <location>
        <begin position="528"/>
        <end position="664"/>
    </location>
</feature>
<dbReference type="Proteomes" id="UP001155660">
    <property type="component" value="Chromosome A20"/>
</dbReference>
<feature type="compositionally biased region" description="Polar residues" evidence="2">
    <location>
        <begin position="206"/>
        <end position="227"/>
    </location>
</feature>
<organism evidence="3">
    <name type="scientific">Cyprinus carpio</name>
    <name type="common">Common carp</name>
    <dbReference type="NCBI Taxonomy" id="7962"/>
    <lineage>
        <taxon>Eukaryota</taxon>
        <taxon>Metazoa</taxon>
        <taxon>Chordata</taxon>
        <taxon>Craniata</taxon>
        <taxon>Vertebrata</taxon>
        <taxon>Euteleostomi</taxon>
        <taxon>Actinopterygii</taxon>
        <taxon>Neopterygii</taxon>
        <taxon>Teleostei</taxon>
        <taxon>Ostariophysi</taxon>
        <taxon>Cypriniformes</taxon>
        <taxon>Cyprinidae</taxon>
        <taxon>Cyprininae</taxon>
        <taxon>Cyprinus</taxon>
    </lineage>
</organism>
<evidence type="ECO:0000256" key="1">
    <source>
        <dbReference type="SAM" id="Coils"/>
    </source>
</evidence>
<feature type="region of interest" description="Disordered" evidence="2">
    <location>
        <begin position="476"/>
        <end position="504"/>
    </location>
</feature>
<dbReference type="RefSeq" id="XP_042634291.1">
    <property type="nucleotide sequence ID" value="XM_042778357.1"/>
</dbReference>
<gene>
    <name evidence="3" type="primary">LOC109104756</name>
</gene>
<dbReference type="AlphaFoldDB" id="A0A9Q9Z921"/>
<proteinExistence type="predicted"/>
<dbReference type="KEGG" id="ccar:109104756"/>
<feature type="region of interest" description="Disordered" evidence="2">
    <location>
        <begin position="304"/>
        <end position="329"/>
    </location>
</feature>
<feature type="compositionally biased region" description="Polar residues" evidence="2">
    <location>
        <begin position="247"/>
        <end position="258"/>
    </location>
</feature>
<dbReference type="PANTHER" id="PTHR31075">
    <property type="entry name" value="CENTROSOMAL PROTEIN OF 85 KDA"/>
    <property type="match status" value="1"/>
</dbReference>
<feature type="compositionally biased region" description="Basic and acidic residues" evidence="2">
    <location>
        <begin position="476"/>
        <end position="485"/>
    </location>
</feature>
<evidence type="ECO:0000256" key="2">
    <source>
        <dbReference type="SAM" id="MobiDB-lite"/>
    </source>
</evidence>
<dbReference type="OrthoDB" id="5972981at2759"/>
<protein>
    <submittedName>
        <fullName evidence="3">Centrosomal protein of 85 kDa-like</fullName>
    </submittedName>
</protein>
<feature type="coiled-coil region" evidence="1">
    <location>
        <begin position="434"/>
        <end position="461"/>
    </location>
</feature>
<reference evidence="3" key="1">
    <citation type="submission" date="2025-08" db="UniProtKB">
        <authorList>
            <consortium name="RefSeq"/>
        </authorList>
    </citation>
    <scope>IDENTIFICATION</scope>
    <source>
        <tissue evidence="3">Muscle</tissue>
    </source>
</reference>
<keyword evidence="1" id="KW-0175">Coiled coil</keyword>
<dbReference type="SMR" id="A0A9Q9Z921"/>
<dbReference type="GeneID" id="109104756"/>
<name>A0A9Q9Z921_CYPCA</name>
<accession>A0A9Q9Z921</accession>
<dbReference type="PANTHER" id="PTHR31075:SF2">
    <property type="entry name" value="CENTROSOMAL PROTEIN OF 85 KDA-LIKE"/>
    <property type="match status" value="1"/>
</dbReference>
<feature type="compositionally biased region" description="Basic and acidic residues" evidence="2">
    <location>
        <begin position="401"/>
        <end position="410"/>
    </location>
</feature>
<feature type="compositionally biased region" description="Polar residues" evidence="2">
    <location>
        <begin position="182"/>
        <end position="193"/>
    </location>
</feature>
<feature type="coiled-coil region" evidence="1">
    <location>
        <begin position="694"/>
        <end position="756"/>
    </location>
</feature>
<feature type="region of interest" description="Disordered" evidence="2">
    <location>
        <begin position="154"/>
        <end position="271"/>
    </location>
</feature>
<dbReference type="InterPro" id="IPR040210">
    <property type="entry name" value="Cep85/Cep85L"/>
</dbReference>
<sequence length="852" mass="95393">MLEREWPIWAAWDNHPSLSNQVLVGGSSVSLAWTVIAFLCLQRISGGAAGSEITSSRCICQRVRERLLVHNSGSICDIIRATFQDYGVAAYKRVDFRFYSQCVKPSAMWARNDFEDGFDAYKIGSSTSSSKQLLDGSQAATLLPQELAAAATSQGGEIRAASDSGDTGIGTSCSDRVEDHSSSSGTLSFQPLRSQGPIPTAHVMPSPSSSKLGVPSAPTSPWSSCQLPSPLDSPLDMKDPRPVRRWSSLTRLTGQEKSAPSGRPSYRMDPHGSLDRGVLYGYRQDPLYSDGFLSESLHKLSTNSDFTKYDLGSSNTLGKTDSSCSSPLKPSTLDLSYSALPESKTPTMGLAVPGQRGPTLRHQAVGGSPIQPAVRTQMWLSEQMEYRPGPEGCGSWQQEQQQRERLRQEGELPQMPGGTSLPVNTLVKIKEGLLRQRELEIDRQKQQILQLHARIRENELRAQQVIQNHRGRYDDSYLLKAKDSPYDSPVSSQSPKSTLPERMSPLCCENGELGRKLAMAELEVIHLNEFLKQNTQKYTEDIKKLEEKMKTRDRYISSLKKKCQREQEQNLEKQQRIETLEKYLADLPSLDEVQTQAQQLQEVQGKKQALEDTVGQLEKTLEENRALRKKGTKDALIETQSKREKELMAAVQSLQEKVEKCLEDGVRLPMLDLKQLERENTRLLEQQSQNSLLIGNQKQQIDNLALEMSALEKKLQRERGITQELRKQLLEREEELETLSKTLQQNQRRADEETLNVSPGPLLKEMSLCLLDLKGLCSVLTERAQGKEPNLALLLGIKSMSCSAEESEKPLMEDGLRAKLVEVCQLRKDIDELRTLISDRYAQDMGENCVTQ</sequence>
<dbReference type="GO" id="GO:0005813">
    <property type="term" value="C:centrosome"/>
    <property type="evidence" value="ECO:0007669"/>
    <property type="project" value="TreeGrafter"/>
</dbReference>
<evidence type="ECO:0000313" key="3">
    <source>
        <dbReference type="RefSeq" id="XP_042634291.1"/>
    </source>
</evidence>